<dbReference type="InParanoid" id="A0A061FS15"/>
<dbReference type="HOGENOM" id="CLU_086830_0_0_1"/>
<dbReference type="EMBL" id="CM001888">
    <property type="protein sequence ID" value="EOY20110.1"/>
    <property type="molecule type" value="Genomic_DNA"/>
</dbReference>
<dbReference type="InterPro" id="IPR036397">
    <property type="entry name" value="RNaseH_sf"/>
</dbReference>
<accession>A0A061FS15</accession>
<feature type="domain" description="RNase H type-1" evidence="1">
    <location>
        <begin position="122"/>
        <end position="202"/>
    </location>
</feature>
<evidence type="ECO:0000259" key="1">
    <source>
        <dbReference type="Pfam" id="PF13456"/>
    </source>
</evidence>
<evidence type="ECO:0000313" key="2">
    <source>
        <dbReference type="EMBL" id="EOY20110.1"/>
    </source>
</evidence>
<dbReference type="CDD" id="cd06222">
    <property type="entry name" value="RNase_H_like"/>
    <property type="match status" value="1"/>
</dbReference>
<organism evidence="2 3">
    <name type="scientific">Theobroma cacao</name>
    <name type="common">Cacao</name>
    <name type="synonym">Cocoa</name>
    <dbReference type="NCBI Taxonomy" id="3641"/>
    <lineage>
        <taxon>Eukaryota</taxon>
        <taxon>Viridiplantae</taxon>
        <taxon>Streptophyta</taxon>
        <taxon>Embryophyta</taxon>
        <taxon>Tracheophyta</taxon>
        <taxon>Spermatophyta</taxon>
        <taxon>Magnoliopsida</taxon>
        <taxon>eudicotyledons</taxon>
        <taxon>Gunneridae</taxon>
        <taxon>Pentapetalae</taxon>
        <taxon>rosids</taxon>
        <taxon>malvids</taxon>
        <taxon>Malvales</taxon>
        <taxon>Malvaceae</taxon>
        <taxon>Byttnerioideae</taxon>
        <taxon>Theobroma</taxon>
    </lineage>
</organism>
<dbReference type="PANTHER" id="PTHR33116:SF75">
    <property type="entry name" value="RIBONUCLEASE H PROTEIN"/>
    <property type="match status" value="1"/>
</dbReference>
<reference evidence="2 3" key="1">
    <citation type="journal article" date="2013" name="Genome Biol.">
        <title>The genome sequence of the most widely cultivated cacao type and its use to identify candidate genes regulating pod color.</title>
        <authorList>
            <person name="Motamayor J.C."/>
            <person name="Mockaitis K."/>
            <person name="Schmutz J."/>
            <person name="Haiminen N."/>
            <person name="Iii D.L."/>
            <person name="Cornejo O."/>
            <person name="Findley S.D."/>
            <person name="Zheng P."/>
            <person name="Utro F."/>
            <person name="Royaert S."/>
            <person name="Saski C."/>
            <person name="Jenkins J."/>
            <person name="Podicheti R."/>
            <person name="Zhao M."/>
            <person name="Scheffler B.E."/>
            <person name="Stack J.C."/>
            <person name="Feltus F.A."/>
            <person name="Mustiga G.M."/>
            <person name="Amores F."/>
            <person name="Phillips W."/>
            <person name="Marelli J.P."/>
            <person name="May G.D."/>
            <person name="Shapiro H."/>
            <person name="Ma J."/>
            <person name="Bustamante C.D."/>
            <person name="Schnell R.J."/>
            <person name="Main D."/>
            <person name="Gilbert D."/>
            <person name="Parida L."/>
            <person name="Kuhn D.N."/>
        </authorList>
    </citation>
    <scope>NUCLEOTIDE SEQUENCE [LARGE SCALE GENOMIC DNA]</scope>
    <source>
        <strain evidence="3">cv. Matina 1-6</strain>
    </source>
</reference>
<proteinExistence type="predicted"/>
<sequence>MVGSLPFTYLGFPMGANPRNVSSWDLVINKVRQGLALWQRKYLSFGERFHWSPTTSHSNKMPLVWKCITQLPTNDKGFLCLFSLALNKEARALAPSLHGSLCCKKVLNSVLTDLLEISLVPLDVELMAILHAFRLFSASQYIGAQLLFESDSKVALSWVSDVRQRPWKLWQIFNEIDYLSQTIGNVSYTNFLREGNSFADSLDKLGLDRCSMFTALW</sequence>
<dbReference type="SUPFAM" id="SSF53098">
    <property type="entry name" value="Ribonuclease H-like"/>
    <property type="match status" value="1"/>
</dbReference>
<dbReference type="Pfam" id="PF13456">
    <property type="entry name" value="RVT_3"/>
    <property type="match status" value="1"/>
</dbReference>
<dbReference type="Proteomes" id="UP000026915">
    <property type="component" value="Chromosome 10"/>
</dbReference>
<dbReference type="InterPro" id="IPR044730">
    <property type="entry name" value="RNase_H-like_dom_plant"/>
</dbReference>
<dbReference type="InterPro" id="IPR002156">
    <property type="entry name" value="RNaseH_domain"/>
</dbReference>
<dbReference type="AlphaFoldDB" id="A0A061FS15"/>
<dbReference type="Gramene" id="EOY20110">
    <property type="protein sequence ID" value="EOY20110"/>
    <property type="gene ID" value="TCM_045505"/>
</dbReference>
<keyword evidence="3" id="KW-1185">Reference proteome</keyword>
<dbReference type="GO" id="GO:0004523">
    <property type="term" value="F:RNA-DNA hybrid ribonuclease activity"/>
    <property type="evidence" value="ECO:0007669"/>
    <property type="project" value="InterPro"/>
</dbReference>
<dbReference type="Gene3D" id="3.30.420.10">
    <property type="entry name" value="Ribonuclease H-like superfamily/Ribonuclease H"/>
    <property type="match status" value="1"/>
</dbReference>
<protein>
    <recommendedName>
        <fullName evidence="1">RNase H type-1 domain-containing protein</fullName>
    </recommendedName>
</protein>
<gene>
    <name evidence="2" type="ORF">TCM_045505</name>
</gene>
<evidence type="ECO:0000313" key="3">
    <source>
        <dbReference type="Proteomes" id="UP000026915"/>
    </source>
</evidence>
<name>A0A061FS15_THECC</name>
<dbReference type="GO" id="GO:0003676">
    <property type="term" value="F:nucleic acid binding"/>
    <property type="evidence" value="ECO:0007669"/>
    <property type="project" value="InterPro"/>
</dbReference>
<dbReference type="InterPro" id="IPR012337">
    <property type="entry name" value="RNaseH-like_sf"/>
</dbReference>
<dbReference type="PANTHER" id="PTHR33116">
    <property type="entry name" value="REVERSE TRANSCRIPTASE ZINC-BINDING DOMAIN-CONTAINING PROTEIN-RELATED-RELATED"/>
    <property type="match status" value="1"/>
</dbReference>